<dbReference type="AlphaFoldDB" id="A0A4U0TNK9"/>
<evidence type="ECO:0000256" key="7">
    <source>
        <dbReference type="ARBA" id="ARBA00023295"/>
    </source>
</evidence>
<evidence type="ECO:0000313" key="11">
    <source>
        <dbReference type="EMBL" id="TKA23603.1"/>
    </source>
</evidence>
<evidence type="ECO:0000313" key="12">
    <source>
        <dbReference type="Proteomes" id="UP000308549"/>
    </source>
</evidence>
<dbReference type="Proteomes" id="UP000308549">
    <property type="component" value="Unassembled WGS sequence"/>
</dbReference>
<feature type="region of interest" description="Disordered" evidence="10">
    <location>
        <begin position="1"/>
        <end position="39"/>
    </location>
</feature>
<sequence>MGENGCWRPSEPNDGPPYSHTGKWPSRSRKCTVKAGNDPKGDDAPAILKAFRDCKEDGHIVFDDTTYYIGTVMNTTGLRDVDIELKGTMLWSTDIQYWLGASLPVGFQNQSSAWHLGGEGIHFYGHGKGTLDGNGQVWYDYNRGQSNLHGRPHAITITETKNSVIEGLRFVKSQMWTMTVARSEKLLLQDIYVNNTSEDRDFRSNVNTDGVDTVYANNITFLRWTVDCGDDSISMKQNSTNIYIANSTFHNGIGFAMGSIGQYPGQIEVIENVTAENIITHNSRMGGRVKTWTGLNTGYPPNGGGGGFGYAKNITFRDFQLNNAQQAWAITQCTSYNGVQGGCDTSRFKIEGMHWGNTTGTITGENVATLHCSASNPCEDIKMTGNELVRVGSGEAVKGFLCSNVDGQAGFECTGDCDRNRCPH</sequence>
<comment type="caution">
    <text evidence="11">The sequence shown here is derived from an EMBL/GenBank/DDBJ whole genome shotgun (WGS) entry which is preliminary data.</text>
</comment>
<evidence type="ECO:0000256" key="3">
    <source>
        <dbReference type="ARBA" id="ARBA00022525"/>
    </source>
</evidence>
<keyword evidence="3" id="KW-0964">Secreted</keyword>
<evidence type="ECO:0000256" key="9">
    <source>
        <dbReference type="RuleBase" id="RU361169"/>
    </source>
</evidence>
<dbReference type="OrthoDB" id="187139at2759"/>
<keyword evidence="12" id="KW-1185">Reference proteome</keyword>
<dbReference type="PANTHER" id="PTHR31736:SF8">
    <property type="entry name" value="PUTATIVE (AFU_ORTHOLOGUE AFUA_7G06410)-RELATED"/>
    <property type="match status" value="1"/>
</dbReference>
<gene>
    <name evidence="11" type="ORF">B0A50_07437</name>
</gene>
<keyword evidence="5 9" id="KW-0378">Hydrolase</keyword>
<dbReference type="InterPro" id="IPR000743">
    <property type="entry name" value="Glyco_hydro_28"/>
</dbReference>
<dbReference type="InterPro" id="IPR012334">
    <property type="entry name" value="Pectin_lyas_fold"/>
</dbReference>
<comment type="subcellular location">
    <subcellularLocation>
        <location evidence="1">Secreted</location>
    </subcellularLocation>
</comment>
<protein>
    <submittedName>
        <fullName evidence="11">Uncharacterized protein</fullName>
    </submittedName>
</protein>
<keyword evidence="8" id="KW-0961">Cell wall biogenesis/degradation</keyword>
<name>A0A4U0TNK9_9PEZI</name>
<organism evidence="11 12">
    <name type="scientific">Salinomyces thailandicus</name>
    <dbReference type="NCBI Taxonomy" id="706561"/>
    <lineage>
        <taxon>Eukaryota</taxon>
        <taxon>Fungi</taxon>
        <taxon>Dikarya</taxon>
        <taxon>Ascomycota</taxon>
        <taxon>Pezizomycotina</taxon>
        <taxon>Dothideomycetes</taxon>
        <taxon>Dothideomycetidae</taxon>
        <taxon>Mycosphaerellales</taxon>
        <taxon>Teratosphaeriaceae</taxon>
        <taxon>Salinomyces</taxon>
    </lineage>
</organism>
<dbReference type="GO" id="GO:0005975">
    <property type="term" value="P:carbohydrate metabolic process"/>
    <property type="evidence" value="ECO:0007669"/>
    <property type="project" value="InterPro"/>
</dbReference>
<evidence type="ECO:0000256" key="2">
    <source>
        <dbReference type="ARBA" id="ARBA00008834"/>
    </source>
</evidence>
<dbReference type="Pfam" id="PF00295">
    <property type="entry name" value="Glyco_hydro_28"/>
    <property type="match status" value="1"/>
</dbReference>
<evidence type="ECO:0000256" key="8">
    <source>
        <dbReference type="ARBA" id="ARBA00023316"/>
    </source>
</evidence>
<evidence type="ECO:0000256" key="1">
    <source>
        <dbReference type="ARBA" id="ARBA00004613"/>
    </source>
</evidence>
<dbReference type="GO" id="GO:0004650">
    <property type="term" value="F:polygalacturonase activity"/>
    <property type="evidence" value="ECO:0007669"/>
    <property type="project" value="InterPro"/>
</dbReference>
<dbReference type="PANTHER" id="PTHR31736">
    <property type="match status" value="1"/>
</dbReference>
<evidence type="ECO:0000256" key="5">
    <source>
        <dbReference type="ARBA" id="ARBA00022801"/>
    </source>
</evidence>
<dbReference type="EMBL" id="NAJL01000053">
    <property type="protein sequence ID" value="TKA23603.1"/>
    <property type="molecule type" value="Genomic_DNA"/>
</dbReference>
<dbReference type="Gene3D" id="2.160.20.10">
    <property type="entry name" value="Single-stranded right-handed beta-helix, Pectin lyase-like"/>
    <property type="match status" value="1"/>
</dbReference>
<dbReference type="GO" id="GO:0071555">
    <property type="term" value="P:cell wall organization"/>
    <property type="evidence" value="ECO:0007669"/>
    <property type="project" value="UniProtKB-KW"/>
</dbReference>
<reference evidence="11 12" key="1">
    <citation type="submission" date="2017-03" db="EMBL/GenBank/DDBJ databases">
        <title>Genomes of endolithic fungi from Antarctica.</title>
        <authorList>
            <person name="Coleine C."/>
            <person name="Masonjones S."/>
            <person name="Stajich J.E."/>
        </authorList>
    </citation>
    <scope>NUCLEOTIDE SEQUENCE [LARGE SCALE GENOMIC DNA]</scope>
    <source>
        <strain evidence="11 12">CCFEE 6315</strain>
    </source>
</reference>
<keyword evidence="6" id="KW-0325">Glycoprotein</keyword>
<keyword evidence="7 9" id="KW-0326">Glycosidase</keyword>
<proteinExistence type="inferred from homology"/>
<accession>A0A4U0TNK9</accession>
<dbReference type="InterPro" id="IPR011050">
    <property type="entry name" value="Pectin_lyase_fold/virulence"/>
</dbReference>
<comment type="similarity">
    <text evidence="2 9">Belongs to the glycosyl hydrolase 28 family.</text>
</comment>
<evidence type="ECO:0000256" key="6">
    <source>
        <dbReference type="ARBA" id="ARBA00023180"/>
    </source>
</evidence>
<dbReference type="SUPFAM" id="SSF51126">
    <property type="entry name" value="Pectin lyase-like"/>
    <property type="match status" value="1"/>
</dbReference>
<dbReference type="GO" id="GO:0005576">
    <property type="term" value="C:extracellular region"/>
    <property type="evidence" value="ECO:0007669"/>
    <property type="project" value="UniProtKB-SubCell"/>
</dbReference>
<evidence type="ECO:0000256" key="10">
    <source>
        <dbReference type="SAM" id="MobiDB-lite"/>
    </source>
</evidence>
<evidence type="ECO:0000256" key="4">
    <source>
        <dbReference type="ARBA" id="ARBA00022729"/>
    </source>
</evidence>
<keyword evidence="4" id="KW-0732">Signal</keyword>